<dbReference type="PANTHER" id="PTHR11012">
    <property type="entry name" value="PROTEIN KINASE-LIKE DOMAIN-CONTAINING"/>
    <property type="match status" value="1"/>
</dbReference>
<sequence>MPFAAENTVGSLTAHSITTMIRSSGKFPDATVEDVTASPIGTGQMAASYRLELRYATAVPNAPACVVAKVASTDAASRQMAATTGAYRREVQFYQKLAGQVRTRTPECFYADIAEDGVSFVALLEDLGPAKMVEQIGGCTADQAALALGQAAALHGSSWQQDYLREPWLPADSVWNMLGSAIPAVAAPWLDRFGQYLNPEHVAAVNRLADEVGSWLATLRNHRTLWHGDFRLDNLLFDAQGGAVPVAVVDWQSVAAAPGVIDVSYFLGTSMTEAEREKHERDLVTEYHEQLSSYGVTNYPLEVCLQEYRAHALFALVLTIPVSMGVQATERGDAMFAAMARRAADQIIANDSFEALRSL</sequence>
<proteinExistence type="predicted"/>
<dbReference type="SMART" id="SM00587">
    <property type="entry name" value="CHK"/>
    <property type="match status" value="1"/>
</dbReference>
<evidence type="ECO:0000313" key="2">
    <source>
        <dbReference type="EMBL" id="BBY67022.1"/>
    </source>
</evidence>
<dbReference type="PANTHER" id="PTHR11012:SF30">
    <property type="entry name" value="PROTEIN KINASE-LIKE DOMAIN-CONTAINING"/>
    <property type="match status" value="1"/>
</dbReference>
<dbReference type="InterPro" id="IPR004119">
    <property type="entry name" value="EcKL"/>
</dbReference>
<evidence type="ECO:0000259" key="1">
    <source>
        <dbReference type="SMART" id="SM00587"/>
    </source>
</evidence>
<protein>
    <submittedName>
        <fullName evidence="2">Aminoglycoside phosphotransferase</fullName>
    </submittedName>
</protein>
<dbReference type="EMBL" id="AP022596">
    <property type="protein sequence ID" value="BBY67022.1"/>
    <property type="molecule type" value="Genomic_DNA"/>
</dbReference>
<name>A0A7I7TCQ1_9MYCO</name>
<dbReference type="GO" id="GO:0016740">
    <property type="term" value="F:transferase activity"/>
    <property type="evidence" value="ECO:0007669"/>
    <property type="project" value="UniProtKB-KW"/>
</dbReference>
<dbReference type="Proteomes" id="UP000467148">
    <property type="component" value="Chromosome"/>
</dbReference>
<dbReference type="InterPro" id="IPR011009">
    <property type="entry name" value="Kinase-like_dom_sf"/>
</dbReference>
<reference evidence="2 3" key="1">
    <citation type="journal article" date="2019" name="Emerg. Microbes Infect.">
        <title>Comprehensive subspecies identification of 175 nontuberculous mycobacteria species based on 7547 genomic profiles.</title>
        <authorList>
            <person name="Matsumoto Y."/>
            <person name="Kinjo T."/>
            <person name="Motooka D."/>
            <person name="Nabeya D."/>
            <person name="Jung N."/>
            <person name="Uechi K."/>
            <person name="Horii T."/>
            <person name="Iida T."/>
            <person name="Fujita J."/>
            <person name="Nakamura S."/>
        </authorList>
    </citation>
    <scope>NUCLEOTIDE SEQUENCE [LARGE SCALE GENOMIC DNA]</scope>
    <source>
        <strain evidence="2 3">JCM 30396</strain>
    </source>
</reference>
<feature type="domain" description="CHK kinase-like" evidence="1">
    <location>
        <begin position="122"/>
        <end position="297"/>
    </location>
</feature>
<gene>
    <name evidence="2" type="ORF">MHEL_52650</name>
</gene>
<dbReference type="AlphaFoldDB" id="A0A7I7TCQ1"/>
<dbReference type="KEGG" id="mhev:MHEL_52650"/>
<organism evidence="2 3">
    <name type="scientific">Mycolicibacterium helvum</name>
    <dbReference type="NCBI Taxonomy" id="1534349"/>
    <lineage>
        <taxon>Bacteria</taxon>
        <taxon>Bacillati</taxon>
        <taxon>Actinomycetota</taxon>
        <taxon>Actinomycetes</taxon>
        <taxon>Mycobacteriales</taxon>
        <taxon>Mycobacteriaceae</taxon>
        <taxon>Mycolicibacterium</taxon>
    </lineage>
</organism>
<dbReference type="RefSeq" id="WP_163751049.1">
    <property type="nucleotide sequence ID" value="NZ_AP022596.1"/>
</dbReference>
<dbReference type="Pfam" id="PF02958">
    <property type="entry name" value="EcKL"/>
    <property type="match status" value="1"/>
</dbReference>
<accession>A0A7I7TCQ1</accession>
<dbReference type="Gene3D" id="3.90.1200.10">
    <property type="match status" value="1"/>
</dbReference>
<keyword evidence="3" id="KW-1185">Reference proteome</keyword>
<evidence type="ECO:0000313" key="3">
    <source>
        <dbReference type="Proteomes" id="UP000467148"/>
    </source>
</evidence>
<keyword evidence="2" id="KW-0808">Transferase</keyword>
<dbReference type="SUPFAM" id="SSF56112">
    <property type="entry name" value="Protein kinase-like (PK-like)"/>
    <property type="match status" value="1"/>
</dbReference>
<dbReference type="InterPro" id="IPR015897">
    <property type="entry name" value="CHK_kinase-like"/>
</dbReference>